<dbReference type="Pfam" id="PF01266">
    <property type="entry name" value="DAO"/>
    <property type="match status" value="1"/>
</dbReference>
<comment type="pathway">
    <text evidence="1">Cofactor biosynthesis; thiamine diphosphate biosynthesis.</text>
</comment>
<comment type="catalytic activity">
    <reaction evidence="4">
        <text>glycine + O2 + H2O = glyoxylate + H2O2 + NH4(+)</text>
        <dbReference type="Rhea" id="RHEA:11532"/>
        <dbReference type="ChEBI" id="CHEBI:15377"/>
        <dbReference type="ChEBI" id="CHEBI:15379"/>
        <dbReference type="ChEBI" id="CHEBI:16240"/>
        <dbReference type="ChEBI" id="CHEBI:28938"/>
        <dbReference type="ChEBI" id="CHEBI:36655"/>
        <dbReference type="ChEBI" id="CHEBI:57305"/>
        <dbReference type="EC" id="1.4.3.19"/>
    </reaction>
</comment>
<dbReference type="RefSeq" id="WP_143914824.1">
    <property type="nucleotide sequence ID" value="NZ_VLNT01000026.1"/>
</dbReference>
<keyword evidence="3 7" id="KW-0560">Oxidoreductase</keyword>
<sequence>MADVIVAGAGIIGLTTAWRLVERGWNVTVCDPAPASGATRAAAGMLAPASEVVWGQPSLYPLMVESARRYADLVERLVPGRPEEVGYLPTETLVVAADHADRAALDELTALQASLGLRAVRVSSLAARRLEGALAPGIAGGVSLPDDHQIDPRAMCVALIEALGDRVIRSEVAGLLREDGATRGVRLVDGTEHRGDQVVLCTGLGSLPELPLLPLRPVYGDILRLEPSRGARPLLTRTVRGLVRGRSVYLVPRRDGSLVLGATTREDDDPRPSAEGVHRLLDDAWRLVPGVLDTRLVETMTRARPGTPDDVPLVGRLDPGLVVSTGYFRHGILLAPLGSEVTADLVDRLPVEPGMLAALDPYRFDRSDPTTGGAP</sequence>
<dbReference type="GO" id="GO:0009229">
    <property type="term" value="P:thiamine diphosphate biosynthetic process"/>
    <property type="evidence" value="ECO:0007669"/>
    <property type="project" value="UniProtKB-UniPathway"/>
</dbReference>
<dbReference type="Gene3D" id="3.50.50.60">
    <property type="entry name" value="FAD/NAD(P)-binding domain"/>
    <property type="match status" value="1"/>
</dbReference>
<dbReference type="Gene3D" id="3.30.9.10">
    <property type="entry name" value="D-Amino Acid Oxidase, subunit A, domain 2"/>
    <property type="match status" value="1"/>
</dbReference>
<dbReference type="GO" id="GO:0050660">
    <property type="term" value="F:flavin adenine dinucleotide binding"/>
    <property type="evidence" value="ECO:0007669"/>
    <property type="project" value="InterPro"/>
</dbReference>
<dbReference type="PANTHER" id="PTHR13847:SF289">
    <property type="entry name" value="GLYCINE OXIDASE"/>
    <property type="match status" value="1"/>
</dbReference>
<comment type="caution">
    <text evidence="7">The sequence shown here is derived from an EMBL/GenBank/DDBJ whole genome shotgun (WGS) entry which is preliminary data.</text>
</comment>
<keyword evidence="2" id="KW-0784">Thiamine biosynthesis</keyword>
<dbReference type="AlphaFoldDB" id="A0A554RJP5"/>
<dbReference type="UniPathway" id="UPA00060"/>
<protein>
    <recommendedName>
        <fullName evidence="5">glycine oxidase</fullName>
        <ecNumber evidence="5">1.4.3.19</ecNumber>
    </recommendedName>
</protein>
<gene>
    <name evidence="7" type="primary">thiO</name>
    <name evidence="7" type="ORF">FNM00_17490</name>
</gene>
<dbReference type="EC" id="1.4.3.19" evidence="5"/>
<dbReference type="InterPro" id="IPR006076">
    <property type="entry name" value="FAD-dep_OxRdtase"/>
</dbReference>
<evidence type="ECO:0000256" key="2">
    <source>
        <dbReference type="ARBA" id="ARBA00022977"/>
    </source>
</evidence>
<proteinExistence type="predicted"/>
<dbReference type="PANTHER" id="PTHR13847">
    <property type="entry name" value="SARCOSINE DEHYDROGENASE-RELATED"/>
    <property type="match status" value="1"/>
</dbReference>
<feature type="domain" description="FAD dependent oxidoreductase" evidence="6">
    <location>
        <begin position="3"/>
        <end position="345"/>
    </location>
</feature>
<accession>A0A554RJP5</accession>
<reference evidence="7 8" key="1">
    <citation type="submission" date="2019-07" db="EMBL/GenBank/DDBJ databases">
        <authorList>
            <person name="Zhao L.H."/>
        </authorList>
    </citation>
    <scope>NUCLEOTIDE SEQUENCE [LARGE SCALE GENOMIC DNA]</scope>
    <source>
        <strain evidence="7 8">Co35</strain>
    </source>
</reference>
<dbReference type="SUPFAM" id="SSF51905">
    <property type="entry name" value="FAD/NAD(P)-binding domain"/>
    <property type="match status" value="1"/>
</dbReference>
<evidence type="ECO:0000256" key="1">
    <source>
        <dbReference type="ARBA" id="ARBA00004948"/>
    </source>
</evidence>
<evidence type="ECO:0000256" key="5">
    <source>
        <dbReference type="ARBA" id="ARBA00050018"/>
    </source>
</evidence>
<dbReference type="NCBIfam" id="TIGR02352">
    <property type="entry name" value="thiamin_ThiO"/>
    <property type="match status" value="1"/>
</dbReference>
<dbReference type="OrthoDB" id="9806257at2"/>
<dbReference type="GO" id="GO:0009228">
    <property type="term" value="P:thiamine biosynthetic process"/>
    <property type="evidence" value="ECO:0007669"/>
    <property type="project" value="UniProtKB-KW"/>
</dbReference>
<dbReference type="SUPFAM" id="SSF54373">
    <property type="entry name" value="FAD-linked reductases, C-terminal domain"/>
    <property type="match status" value="1"/>
</dbReference>
<dbReference type="EMBL" id="VLNT01000026">
    <property type="protein sequence ID" value="TSD54378.1"/>
    <property type="molecule type" value="Genomic_DNA"/>
</dbReference>
<evidence type="ECO:0000256" key="4">
    <source>
        <dbReference type="ARBA" id="ARBA00049872"/>
    </source>
</evidence>
<evidence type="ECO:0000259" key="6">
    <source>
        <dbReference type="Pfam" id="PF01266"/>
    </source>
</evidence>
<dbReference type="GO" id="GO:0043799">
    <property type="term" value="F:glycine oxidase activity"/>
    <property type="evidence" value="ECO:0007669"/>
    <property type="project" value="UniProtKB-EC"/>
</dbReference>
<dbReference type="InterPro" id="IPR036188">
    <property type="entry name" value="FAD/NAD-bd_sf"/>
</dbReference>
<dbReference type="GO" id="GO:0005737">
    <property type="term" value="C:cytoplasm"/>
    <property type="evidence" value="ECO:0007669"/>
    <property type="project" value="TreeGrafter"/>
</dbReference>
<dbReference type="Proteomes" id="UP000316988">
    <property type="component" value="Unassembled WGS sequence"/>
</dbReference>
<dbReference type="InterPro" id="IPR012727">
    <property type="entry name" value="Gly_oxidase_ThiO"/>
</dbReference>
<evidence type="ECO:0000313" key="7">
    <source>
        <dbReference type="EMBL" id="TSD54378.1"/>
    </source>
</evidence>
<organism evidence="7 8">
    <name type="scientific">Aeromicrobium piscarium</name>
    <dbReference type="NCBI Taxonomy" id="2590901"/>
    <lineage>
        <taxon>Bacteria</taxon>
        <taxon>Bacillati</taxon>
        <taxon>Actinomycetota</taxon>
        <taxon>Actinomycetes</taxon>
        <taxon>Propionibacteriales</taxon>
        <taxon>Nocardioidaceae</taxon>
        <taxon>Aeromicrobium</taxon>
    </lineage>
</organism>
<evidence type="ECO:0000313" key="8">
    <source>
        <dbReference type="Proteomes" id="UP000316988"/>
    </source>
</evidence>
<name>A0A554RJP5_9ACTN</name>
<evidence type="ECO:0000256" key="3">
    <source>
        <dbReference type="ARBA" id="ARBA00023002"/>
    </source>
</evidence>
<keyword evidence="8" id="KW-1185">Reference proteome</keyword>